<evidence type="ECO:0000313" key="4">
    <source>
        <dbReference type="Proteomes" id="UP000005945"/>
    </source>
</evidence>
<keyword evidence="2" id="KW-0472">Membrane</keyword>
<accession>A8SC54</accession>
<evidence type="ECO:0000313" key="3">
    <source>
        <dbReference type="EMBL" id="EDP21534.1"/>
    </source>
</evidence>
<name>A8SC54_9FIRM</name>
<reference evidence="3 4" key="2">
    <citation type="submission" date="2007-09" db="EMBL/GenBank/DDBJ databases">
        <authorList>
            <person name="Fulton L."/>
            <person name="Clifton S."/>
            <person name="Fulton B."/>
            <person name="Xu J."/>
            <person name="Minx P."/>
            <person name="Pepin K.H."/>
            <person name="Johnson M."/>
            <person name="Thiruvilangam P."/>
            <person name="Bhonagiri V."/>
            <person name="Nash W.E."/>
            <person name="Mardis E.R."/>
            <person name="Wilson R.K."/>
        </authorList>
    </citation>
    <scope>NUCLEOTIDE SEQUENCE [LARGE SCALE GENOMIC DNA]</scope>
    <source>
        <strain evidence="3 4">M21/2</strain>
    </source>
</reference>
<dbReference type="AlphaFoldDB" id="A8SC54"/>
<keyword evidence="2" id="KW-0812">Transmembrane</keyword>
<evidence type="ECO:0000256" key="2">
    <source>
        <dbReference type="SAM" id="Phobius"/>
    </source>
</evidence>
<reference evidence="3 4" key="1">
    <citation type="submission" date="2007-09" db="EMBL/GenBank/DDBJ databases">
        <title>Draft genome sequence of Faecalibacterium prausnitzii M21/2.</title>
        <authorList>
            <person name="Sudarsanam P."/>
            <person name="Ley R."/>
            <person name="Guruge J."/>
            <person name="Turnbaugh P.J."/>
            <person name="Mahowald M."/>
            <person name="Liep D."/>
            <person name="Gordon J."/>
        </authorList>
    </citation>
    <scope>NUCLEOTIDE SEQUENCE [LARGE SCALE GENOMIC DNA]</scope>
    <source>
        <strain evidence="3 4">M21/2</strain>
    </source>
</reference>
<feature type="transmembrane region" description="Helical" evidence="2">
    <location>
        <begin position="56"/>
        <end position="74"/>
    </location>
</feature>
<gene>
    <name evidence="3" type="ORF">FAEPRAM212_01859</name>
</gene>
<sequence length="75" mass="8237">MVHPPLAAKSGFSKSMGFRESKNRPVATNFQFLKILALLGQLLVGACLPQTLLGDFILGGCYIAYMPFQILICYI</sequence>
<evidence type="ECO:0000256" key="1">
    <source>
        <dbReference type="SAM" id="MobiDB-lite"/>
    </source>
</evidence>
<protein>
    <submittedName>
        <fullName evidence="3">Uncharacterized protein</fullName>
    </submittedName>
</protein>
<organism evidence="3 4">
    <name type="scientific">Faecalibacterium prausnitzii M21/2</name>
    <dbReference type="NCBI Taxonomy" id="411485"/>
    <lineage>
        <taxon>Bacteria</taxon>
        <taxon>Bacillati</taxon>
        <taxon>Bacillota</taxon>
        <taxon>Clostridia</taxon>
        <taxon>Eubacteriales</taxon>
        <taxon>Oscillospiraceae</taxon>
        <taxon>Faecalibacterium</taxon>
    </lineage>
</organism>
<proteinExistence type="predicted"/>
<comment type="caution">
    <text evidence="3">The sequence shown here is derived from an EMBL/GenBank/DDBJ whole genome shotgun (WGS) entry which is preliminary data.</text>
</comment>
<dbReference type="HOGENOM" id="CLU_2665676_0_0_9"/>
<keyword evidence="2" id="KW-1133">Transmembrane helix</keyword>
<dbReference type="Proteomes" id="UP000005945">
    <property type="component" value="Unassembled WGS sequence"/>
</dbReference>
<feature type="region of interest" description="Disordered" evidence="1">
    <location>
        <begin position="1"/>
        <end position="20"/>
    </location>
</feature>
<dbReference type="EMBL" id="ABED02000026">
    <property type="protein sequence ID" value="EDP21534.1"/>
    <property type="molecule type" value="Genomic_DNA"/>
</dbReference>